<dbReference type="EMBL" id="LKET01000028">
    <property type="protein sequence ID" value="KPU45062.1"/>
    <property type="molecule type" value="Genomic_DNA"/>
</dbReference>
<evidence type="ECO:0008006" key="3">
    <source>
        <dbReference type="Google" id="ProtNLM"/>
    </source>
</evidence>
<dbReference type="Gene3D" id="1.10.10.1850">
    <property type="entry name" value="Sporulation protein-like"/>
    <property type="match status" value="1"/>
</dbReference>
<dbReference type="OrthoDB" id="9812392at2"/>
<reference evidence="1 2" key="1">
    <citation type="submission" date="2015-09" db="EMBL/GenBank/DDBJ databases">
        <title>Genome sequence of Oxobacter pfennigii DSM 3222.</title>
        <authorList>
            <person name="Poehlein A."/>
            <person name="Bengelsdorf F.R."/>
            <person name="Schiel-Bengelsdorf B."/>
            <person name="Duerre P."/>
            <person name="Daniel R."/>
        </authorList>
    </citation>
    <scope>NUCLEOTIDE SEQUENCE [LARGE SCALE GENOMIC DNA]</scope>
    <source>
        <strain evidence="1 2">DSM 3222</strain>
    </source>
</reference>
<keyword evidence="2" id="KW-1185">Reference proteome</keyword>
<comment type="caution">
    <text evidence="1">The sequence shown here is derived from an EMBL/GenBank/DDBJ whole genome shotgun (WGS) entry which is preliminary data.</text>
</comment>
<dbReference type="RefSeq" id="WP_054874604.1">
    <property type="nucleotide sequence ID" value="NZ_LKET01000028.1"/>
</dbReference>
<dbReference type="Pfam" id="PF14203">
    <property type="entry name" value="TTRAP"/>
    <property type="match status" value="1"/>
</dbReference>
<evidence type="ECO:0000313" key="1">
    <source>
        <dbReference type="EMBL" id="KPU45062.1"/>
    </source>
</evidence>
<dbReference type="STRING" id="36849.OXPF_15400"/>
<dbReference type="InterPro" id="IPR041965">
    <property type="entry name" value="TTRAP_sf"/>
</dbReference>
<accession>A0A0P8YCY9</accession>
<organism evidence="1 2">
    <name type="scientific">Oxobacter pfennigii</name>
    <dbReference type="NCBI Taxonomy" id="36849"/>
    <lineage>
        <taxon>Bacteria</taxon>
        <taxon>Bacillati</taxon>
        <taxon>Bacillota</taxon>
        <taxon>Clostridia</taxon>
        <taxon>Eubacteriales</taxon>
        <taxon>Clostridiaceae</taxon>
        <taxon>Oxobacter</taxon>
    </lineage>
</organism>
<protein>
    <recommendedName>
        <fullName evidence="3">Tranposon-transfer assisting protein</fullName>
    </recommendedName>
</protein>
<name>A0A0P8YCY9_9CLOT</name>
<dbReference type="AlphaFoldDB" id="A0A0P8YCY9"/>
<dbReference type="InterPro" id="IPR025468">
    <property type="entry name" value="TTRAP"/>
</dbReference>
<evidence type="ECO:0000313" key="2">
    <source>
        <dbReference type="Proteomes" id="UP000050326"/>
    </source>
</evidence>
<sequence length="68" mass="7621">MGFTMEETGFMAVFDISGRSRLLSGIRESLPDLREPEMKELANSVLHRLEAMTDQELAALDLAPGYDF</sequence>
<dbReference type="Proteomes" id="UP000050326">
    <property type="component" value="Unassembled WGS sequence"/>
</dbReference>
<gene>
    <name evidence="1" type="ORF">OXPF_15400</name>
</gene>
<proteinExistence type="predicted"/>